<proteinExistence type="predicted"/>
<protein>
    <submittedName>
        <fullName evidence="1">Citrate synthase</fullName>
    </submittedName>
</protein>
<sequence length="272" mass="29695">MQKTESRNENFSSRQSSKIWFEQPDSANPYIAVDHFCHGYNLIELMEKRSFVDVFFLLFNGKLPSSAQSELLQQLMIALINPGPRHPATRAGLNAAVGKTDSVHILPISLAVIGGAHLGAAEVEASMRFIKKNLRKPTAELAATLVSQDHSGDVDHHPAPGFGSRFSAIDIFQNKIAKHFVQLDAAGKHLQWGNSLADALAKKDMGWLSTGLAAATLLDLGFNAKQGAGIYQLLSAPGLLAHGQEYCSKPITAMPFVKDEDYFIERPEDEQA</sequence>
<reference evidence="1 2" key="1">
    <citation type="submission" date="2016-11" db="EMBL/GenBank/DDBJ databases">
        <authorList>
            <person name="Jaros S."/>
            <person name="Januszkiewicz K."/>
            <person name="Wedrychowicz H."/>
        </authorList>
    </citation>
    <scope>NUCLEOTIDE SEQUENCE [LARGE SCALE GENOMIC DNA]</scope>
    <source>
        <strain evidence="1 2">DSM 5091</strain>
    </source>
</reference>
<gene>
    <name evidence="1" type="ORF">SAMN02745165_00183</name>
</gene>
<dbReference type="GO" id="GO:0046912">
    <property type="term" value="F:acyltransferase activity, acyl groups converted into alkyl on transfer"/>
    <property type="evidence" value="ECO:0007669"/>
    <property type="project" value="InterPro"/>
</dbReference>
<keyword evidence="2" id="KW-1185">Reference proteome</keyword>
<evidence type="ECO:0000313" key="1">
    <source>
        <dbReference type="EMBL" id="SHI48169.1"/>
    </source>
</evidence>
<dbReference type="RefSeq" id="WP_072904864.1">
    <property type="nucleotide sequence ID" value="NZ_FQZT01000001.1"/>
</dbReference>
<dbReference type="InterPro" id="IPR016142">
    <property type="entry name" value="Citrate_synth-like_lrg_a-sub"/>
</dbReference>
<dbReference type="InterPro" id="IPR036969">
    <property type="entry name" value="Citrate_synthase_sf"/>
</dbReference>
<accession>A0A1M6BHI2</accession>
<organism evidence="1 2">
    <name type="scientific">Malonomonas rubra DSM 5091</name>
    <dbReference type="NCBI Taxonomy" id="1122189"/>
    <lineage>
        <taxon>Bacteria</taxon>
        <taxon>Pseudomonadati</taxon>
        <taxon>Thermodesulfobacteriota</taxon>
        <taxon>Desulfuromonadia</taxon>
        <taxon>Desulfuromonadales</taxon>
        <taxon>Geopsychrobacteraceae</taxon>
        <taxon>Malonomonas</taxon>
    </lineage>
</organism>
<name>A0A1M6BHI2_MALRU</name>
<evidence type="ECO:0000313" key="2">
    <source>
        <dbReference type="Proteomes" id="UP000184171"/>
    </source>
</evidence>
<dbReference type="EMBL" id="FQZT01000001">
    <property type="protein sequence ID" value="SHI48169.1"/>
    <property type="molecule type" value="Genomic_DNA"/>
</dbReference>
<dbReference type="STRING" id="1122189.SAMN02745165_00183"/>
<dbReference type="Gene3D" id="1.10.580.10">
    <property type="entry name" value="Citrate Synthase, domain 1"/>
    <property type="match status" value="1"/>
</dbReference>
<dbReference type="Proteomes" id="UP000184171">
    <property type="component" value="Unassembled WGS sequence"/>
</dbReference>
<dbReference type="AlphaFoldDB" id="A0A1M6BHI2"/>
<dbReference type="OrthoDB" id="3284791at2"/>
<dbReference type="SUPFAM" id="SSF48256">
    <property type="entry name" value="Citrate synthase"/>
    <property type="match status" value="1"/>
</dbReference>